<dbReference type="STRING" id="686624.SAMN04488242_0260"/>
<comment type="pathway">
    <text evidence="1">Cell wall biogenesis; cell wall polysaccharide biosynthesis.</text>
</comment>
<reference evidence="6 7" key="1">
    <citation type="submission" date="2016-10" db="EMBL/GenBank/DDBJ databases">
        <authorList>
            <person name="de Groot N.N."/>
        </authorList>
    </citation>
    <scope>NUCLEOTIDE SEQUENCE [LARGE SCALE GENOMIC DNA]</scope>
    <source>
        <strain evidence="6 7">CGMCC 1.9159</strain>
    </source>
</reference>
<evidence type="ECO:0000256" key="1">
    <source>
        <dbReference type="ARBA" id="ARBA00004776"/>
    </source>
</evidence>
<feature type="domain" description="Glycosyltransferase 2-like" evidence="5">
    <location>
        <begin position="15"/>
        <end position="159"/>
    </location>
</feature>
<dbReference type="Proteomes" id="UP000199475">
    <property type="component" value="Unassembled WGS sequence"/>
</dbReference>
<protein>
    <submittedName>
        <fullName evidence="6">Glycosyltransferase, GT2 family</fullName>
    </submittedName>
</protein>
<keyword evidence="7" id="KW-1185">Reference proteome</keyword>
<evidence type="ECO:0000313" key="6">
    <source>
        <dbReference type="EMBL" id="SDL11433.1"/>
    </source>
</evidence>
<gene>
    <name evidence="6" type="ORF">SAMN04488242_0260</name>
</gene>
<dbReference type="PANTHER" id="PTHR43179">
    <property type="entry name" value="RHAMNOSYLTRANSFERASE WBBL"/>
    <property type="match status" value="1"/>
</dbReference>
<accession>A0A1G9HG28</accession>
<evidence type="ECO:0000259" key="5">
    <source>
        <dbReference type="Pfam" id="PF00535"/>
    </source>
</evidence>
<organism evidence="6 7">
    <name type="scientific">Tessaracoccus oleiagri</name>
    <dbReference type="NCBI Taxonomy" id="686624"/>
    <lineage>
        <taxon>Bacteria</taxon>
        <taxon>Bacillati</taxon>
        <taxon>Actinomycetota</taxon>
        <taxon>Actinomycetes</taxon>
        <taxon>Propionibacteriales</taxon>
        <taxon>Propionibacteriaceae</taxon>
        <taxon>Tessaracoccus</taxon>
    </lineage>
</organism>
<sequence>MTKPTVGVVLLSMGNRPEELAHALEGLAQQRDVELDVLLLGNGWVPEGVPDWVRTEHSAENLGCPGGRNAGAPMTRGEFLFFYDDDGYLPDPNTLSEMVKRFAYDDVAVVQGRGVDPTGKPSPRRWVPRLRKSAELRAGDVAVFWEAMAMFRRSAFDEVGGWCGELFFGHEGTDIAMRLIDRGWRIRYEPDIVVQHPATPAGRHSHHFFTTMRNRVWVARRNIPGPLLPLYLGIWLGATLVRARNADAVRHVLRGFREGWATRAPGGRHPISWSTVVRMAKLGRPPLW</sequence>
<dbReference type="EMBL" id="FNGP01000001">
    <property type="protein sequence ID" value="SDL11433.1"/>
    <property type="molecule type" value="Genomic_DNA"/>
</dbReference>
<dbReference type="AlphaFoldDB" id="A0A1G9HG28"/>
<keyword evidence="3" id="KW-0328">Glycosyltransferase</keyword>
<dbReference type="OrthoDB" id="5174363at2"/>
<dbReference type="InterPro" id="IPR029044">
    <property type="entry name" value="Nucleotide-diphossugar_trans"/>
</dbReference>
<evidence type="ECO:0000256" key="2">
    <source>
        <dbReference type="ARBA" id="ARBA00006739"/>
    </source>
</evidence>
<dbReference type="InterPro" id="IPR001173">
    <property type="entry name" value="Glyco_trans_2-like"/>
</dbReference>
<evidence type="ECO:0000256" key="4">
    <source>
        <dbReference type="ARBA" id="ARBA00022679"/>
    </source>
</evidence>
<dbReference type="SUPFAM" id="SSF53448">
    <property type="entry name" value="Nucleotide-diphospho-sugar transferases"/>
    <property type="match status" value="1"/>
</dbReference>
<dbReference type="Pfam" id="PF00535">
    <property type="entry name" value="Glycos_transf_2"/>
    <property type="match status" value="1"/>
</dbReference>
<dbReference type="RefSeq" id="WP_093248225.1">
    <property type="nucleotide sequence ID" value="NZ_FNGP01000001.1"/>
</dbReference>
<evidence type="ECO:0000256" key="3">
    <source>
        <dbReference type="ARBA" id="ARBA00022676"/>
    </source>
</evidence>
<proteinExistence type="inferred from homology"/>
<evidence type="ECO:0000313" key="7">
    <source>
        <dbReference type="Proteomes" id="UP000199475"/>
    </source>
</evidence>
<comment type="similarity">
    <text evidence="2">Belongs to the glycosyltransferase 2 family.</text>
</comment>
<name>A0A1G9HG28_9ACTN</name>
<keyword evidence="4 6" id="KW-0808">Transferase</keyword>
<dbReference type="PANTHER" id="PTHR43179:SF12">
    <property type="entry name" value="GALACTOFURANOSYLTRANSFERASE GLFT2"/>
    <property type="match status" value="1"/>
</dbReference>
<dbReference type="GO" id="GO:0016757">
    <property type="term" value="F:glycosyltransferase activity"/>
    <property type="evidence" value="ECO:0007669"/>
    <property type="project" value="UniProtKB-KW"/>
</dbReference>
<dbReference type="Gene3D" id="3.90.550.10">
    <property type="entry name" value="Spore Coat Polysaccharide Biosynthesis Protein SpsA, Chain A"/>
    <property type="match status" value="1"/>
</dbReference>